<accession>A0A6J5NS28</accession>
<gene>
    <name evidence="1" type="ORF">UFOVP723_61</name>
</gene>
<proteinExistence type="predicted"/>
<name>A0A6J5NS28_9CAUD</name>
<sequence>MGRKSAHTGESPKDRSINIMDKFIARSNRQSAHKDILPARRKDPNVPMELWPLKDQLEYWEKRTDKDRFDERFPAYSYWIIEVQQSSGVHSTFFTDCAIKLKPLLLELFANKTSIKETVRQLQKHGVY</sequence>
<evidence type="ECO:0000313" key="1">
    <source>
        <dbReference type="EMBL" id="CAB4160091.1"/>
    </source>
</evidence>
<organism evidence="1">
    <name type="scientific">uncultured Caudovirales phage</name>
    <dbReference type="NCBI Taxonomy" id="2100421"/>
    <lineage>
        <taxon>Viruses</taxon>
        <taxon>Duplodnaviria</taxon>
        <taxon>Heunggongvirae</taxon>
        <taxon>Uroviricota</taxon>
        <taxon>Caudoviricetes</taxon>
        <taxon>Peduoviridae</taxon>
        <taxon>Maltschvirus</taxon>
        <taxon>Maltschvirus maltsch</taxon>
    </lineage>
</organism>
<protein>
    <submittedName>
        <fullName evidence="1">Uncharacterized protein</fullName>
    </submittedName>
</protein>
<reference evidence="1" key="1">
    <citation type="submission" date="2020-04" db="EMBL/GenBank/DDBJ databases">
        <authorList>
            <person name="Chiriac C."/>
            <person name="Salcher M."/>
            <person name="Ghai R."/>
            <person name="Kavagutti S V."/>
        </authorList>
    </citation>
    <scope>NUCLEOTIDE SEQUENCE</scope>
</reference>
<dbReference type="EMBL" id="LR796697">
    <property type="protein sequence ID" value="CAB4160091.1"/>
    <property type="molecule type" value="Genomic_DNA"/>
</dbReference>